<organism evidence="2 3">
    <name type="scientific">Chrysochromulina tobinii</name>
    <dbReference type="NCBI Taxonomy" id="1460289"/>
    <lineage>
        <taxon>Eukaryota</taxon>
        <taxon>Haptista</taxon>
        <taxon>Haptophyta</taxon>
        <taxon>Prymnesiophyceae</taxon>
        <taxon>Prymnesiales</taxon>
        <taxon>Chrysochromulinaceae</taxon>
        <taxon>Chrysochromulina</taxon>
    </lineage>
</organism>
<comment type="caution">
    <text evidence="2">The sequence shown here is derived from an EMBL/GenBank/DDBJ whole genome shotgun (WGS) entry which is preliminary data.</text>
</comment>
<keyword evidence="3" id="KW-1185">Reference proteome</keyword>
<evidence type="ECO:0000313" key="3">
    <source>
        <dbReference type="Proteomes" id="UP000037460"/>
    </source>
</evidence>
<accession>A0A0M0JC17</accession>
<reference evidence="3" key="1">
    <citation type="journal article" date="2015" name="PLoS Genet.">
        <title>Genome Sequence and Transcriptome Analyses of Chrysochromulina tobin: Metabolic Tools for Enhanced Algal Fitness in the Prominent Order Prymnesiales (Haptophyceae).</title>
        <authorList>
            <person name="Hovde B.T."/>
            <person name="Deodato C.R."/>
            <person name="Hunsperger H.M."/>
            <person name="Ryken S.A."/>
            <person name="Yost W."/>
            <person name="Jha R.K."/>
            <person name="Patterson J."/>
            <person name="Monnat R.J. Jr."/>
            <person name="Barlow S.B."/>
            <person name="Starkenburg S.R."/>
            <person name="Cattolico R.A."/>
        </authorList>
    </citation>
    <scope>NUCLEOTIDE SEQUENCE</scope>
    <source>
        <strain evidence="3">CCMP291</strain>
    </source>
</reference>
<dbReference type="AlphaFoldDB" id="A0A0M0JC17"/>
<proteinExistence type="predicted"/>
<dbReference type="EMBL" id="JWZX01003145">
    <property type="protein sequence ID" value="KOO23917.1"/>
    <property type="molecule type" value="Genomic_DNA"/>
</dbReference>
<sequence>MDDVMHGRAVLDPTRGPKPNLKHHSGTSVLTALRPEETKSDEMGADPFAHLRARPKAAGPKPEAVAVAAPKDPFTEELAGVHRDLCQLGTSMPRDAQGALVDYRPLLWLLAERGLPLNADASGTLIAHFDVNATIEYDEFIALVMKGLEEPAAPAPAPAPPPAPAPLQLRVAPTQPTIGSYDPSQWMMPLQPSLPQAPTDITVATKRLLGGGSTAKAATNVDLARALNGGLGQHARRSDAEYAVTIGKSGQFR</sequence>
<name>A0A0M0JC17_9EUKA</name>
<evidence type="ECO:0000256" key="1">
    <source>
        <dbReference type="SAM" id="MobiDB-lite"/>
    </source>
</evidence>
<protein>
    <submittedName>
        <fullName evidence="2">Uncharacterized protein</fullName>
    </submittedName>
</protein>
<feature type="region of interest" description="Disordered" evidence="1">
    <location>
        <begin position="1"/>
        <end position="28"/>
    </location>
</feature>
<evidence type="ECO:0000313" key="2">
    <source>
        <dbReference type="EMBL" id="KOO23917.1"/>
    </source>
</evidence>
<gene>
    <name evidence="2" type="ORF">Ctob_007599</name>
</gene>
<dbReference type="Proteomes" id="UP000037460">
    <property type="component" value="Unassembled WGS sequence"/>
</dbReference>
<dbReference type="OrthoDB" id="4211at2759"/>